<evidence type="ECO:0000313" key="1">
    <source>
        <dbReference type="EMBL" id="VAW75407.1"/>
    </source>
</evidence>
<reference evidence="1" key="1">
    <citation type="submission" date="2018-06" db="EMBL/GenBank/DDBJ databases">
        <authorList>
            <person name="Zhirakovskaya E."/>
        </authorList>
    </citation>
    <scope>NUCLEOTIDE SEQUENCE</scope>
</reference>
<gene>
    <name evidence="1" type="ORF">MNBD_GAMMA13-705</name>
</gene>
<sequence>MTKATHNDPIDALGAAYEKMFERAAASLGSAGEKSGSLLHELIDAAREKAVELKELSEDDAEKIAGWLKRDLDDTVNYLSETGDELKDWLGFETALLESAVLDLMLKAADKTTVELLSMKGYAHQPHTYHTGEVTGPGTLVCDQCSEKLHFHRAGKIPACPKCHGTTFHR</sequence>
<name>A0A3B0YIN7_9ZZZZ</name>
<accession>A0A3B0YIN7</accession>
<dbReference type="InterPro" id="IPR009912">
    <property type="entry name" value="DUF1451"/>
</dbReference>
<dbReference type="EMBL" id="UOFK01000076">
    <property type="protein sequence ID" value="VAW75407.1"/>
    <property type="molecule type" value="Genomic_DNA"/>
</dbReference>
<organism evidence="1">
    <name type="scientific">hydrothermal vent metagenome</name>
    <dbReference type="NCBI Taxonomy" id="652676"/>
    <lineage>
        <taxon>unclassified sequences</taxon>
        <taxon>metagenomes</taxon>
        <taxon>ecological metagenomes</taxon>
    </lineage>
</organism>
<dbReference type="Pfam" id="PF07295">
    <property type="entry name" value="DUF1451"/>
    <property type="match status" value="1"/>
</dbReference>
<proteinExistence type="predicted"/>
<protein>
    <submittedName>
        <fullName evidence="1">Uncharacterized protein</fullName>
    </submittedName>
</protein>
<dbReference type="AlphaFoldDB" id="A0A3B0YIN7"/>